<dbReference type="STRING" id="7395.A0A1A9UM12"/>
<evidence type="ECO:0008006" key="6">
    <source>
        <dbReference type="Google" id="ProtNLM"/>
    </source>
</evidence>
<evidence type="ECO:0000259" key="2">
    <source>
        <dbReference type="PROSITE" id="PS51029"/>
    </source>
</evidence>
<dbReference type="Pfam" id="PF02944">
    <property type="entry name" value="BESS"/>
    <property type="match status" value="1"/>
</dbReference>
<dbReference type="GO" id="GO:0005667">
    <property type="term" value="C:transcription regulator complex"/>
    <property type="evidence" value="ECO:0007669"/>
    <property type="project" value="TreeGrafter"/>
</dbReference>
<dbReference type="GO" id="GO:0003677">
    <property type="term" value="F:DNA binding"/>
    <property type="evidence" value="ECO:0007669"/>
    <property type="project" value="InterPro"/>
</dbReference>
<name>A0A1A9UM12_GLOAU</name>
<dbReference type="PROSITE" id="PS51029">
    <property type="entry name" value="MADF"/>
    <property type="match status" value="1"/>
</dbReference>
<dbReference type="InterPro" id="IPR006578">
    <property type="entry name" value="MADF-dom"/>
</dbReference>
<dbReference type="Pfam" id="PF10545">
    <property type="entry name" value="MADF_DNA_bdg"/>
    <property type="match status" value="1"/>
</dbReference>
<keyword evidence="1" id="KW-0539">Nucleus</keyword>
<accession>A0A1A9UM12</accession>
<protein>
    <recommendedName>
        <fullName evidence="6">MADF domain-containing protein</fullName>
    </recommendedName>
</protein>
<dbReference type="Proteomes" id="UP000078200">
    <property type="component" value="Unassembled WGS sequence"/>
</dbReference>
<dbReference type="SMART" id="SM00595">
    <property type="entry name" value="MADF"/>
    <property type="match status" value="1"/>
</dbReference>
<reference evidence="4" key="1">
    <citation type="submission" date="2020-05" db="UniProtKB">
        <authorList>
            <consortium name="EnsemblMetazoa"/>
        </authorList>
    </citation>
    <scope>IDENTIFICATION</scope>
    <source>
        <strain evidence="4">TTRI</strain>
    </source>
</reference>
<feature type="domain" description="BESS" evidence="3">
    <location>
        <begin position="434"/>
        <end position="473"/>
    </location>
</feature>
<evidence type="ECO:0000313" key="5">
    <source>
        <dbReference type="Proteomes" id="UP000078200"/>
    </source>
</evidence>
<evidence type="ECO:0000313" key="4">
    <source>
        <dbReference type="EnsemblMetazoa" id="GAUT008897-PA"/>
    </source>
</evidence>
<dbReference type="PROSITE" id="PS51031">
    <property type="entry name" value="BESS"/>
    <property type="match status" value="1"/>
</dbReference>
<dbReference type="PANTHER" id="PTHR12243">
    <property type="entry name" value="MADF DOMAIN TRANSCRIPTION FACTOR"/>
    <property type="match status" value="1"/>
</dbReference>
<feature type="domain" description="MADF" evidence="2">
    <location>
        <begin position="14"/>
        <end position="106"/>
    </location>
</feature>
<dbReference type="VEuPathDB" id="VectorBase:GAUT008897"/>
<keyword evidence="5" id="KW-1185">Reference proteome</keyword>
<proteinExistence type="predicted"/>
<dbReference type="InterPro" id="IPR004210">
    <property type="entry name" value="BESS_motif"/>
</dbReference>
<dbReference type="AlphaFoldDB" id="A0A1A9UM12"/>
<evidence type="ECO:0000259" key="3">
    <source>
        <dbReference type="PROSITE" id="PS51031"/>
    </source>
</evidence>
<dbReference type="PANTHER" id="PTHR12243:SF69">
    <property type="entry name" value="SI:CH73-59F11.3"/>
    <property type="match status" value="1"/>
</dbReference>
<sequence length="480" mass="53454">MAPKKSTIVLNVEQFIRDVEQRPAIWNRNFHCNKAFLEQMWDELSTEHNLPKVVLKAKWKGLRDNFRVEYKRIPRSENGEFLVEPATFESKWIHYYALLFLTEHMRHRVPKNEQDQAFFFAQQSQDYEKTVVEPDLTNGLIRRMQDSDEDFDEDDVEEDEDEHVDANIPPAAHTQPVTNAVTGTIIKTENARNLFKNIEKEVQDLSKKTVDSSKSPSYINTNITTSNSNVSNTTSILSTTVSSVTSTTLSSSSSPSSYSSLSSSSSSATATAAAAVVSTSSPYQQTTPPIAHATATALVAATLATMNGNATLVQAPPPAILPNTLVLPSTCIAAAAQQKIRSVSPPPLYNKAHHPPPTVLMSKERADDFPLNASSCLHGSHEHLNFTQHSYSNGLITALKLKRPRLSEDSNYNGSSTMDTTTTIATTNAPLVPEDDDYHYLLSLHPYMKQLTAAQKLRIRTKIQKLIFKELYKEDLEESK</sequence>
<comment type="subcellular location">
    <subcellularLocation>
        <location evidence="1">Nucleus</location>
    </subcellularLocation>
</comment>
<evidence type="ECO:0000256" key="1">
    <source>
        <dbReference type="PROSITE-ProRule" id="PRU00371"/>
    </source>
</evidence>
<dbReference type="InterPro" id="IPR039353">
    <property type="entry name" value="TF_Adf1"/>
</dbReference>
<dbReference type="GO" id="GO:0006357">
    <property type="term" value="P:regulation of transcription by RNA polymerase II"/>
    <property type="evidence" value="ECO:0007669"/>
    <property type="project" value="TreeGrafter"/>
</dbReference>
<dbReference type="GO" id="GO:0005634">
    <property type="term" value="C:nucleus"/>
    <property type="evidence" value="ECO:0007669"/>
    <property type="project" value="UniProtKB-SubCell"/>
</dbReference>
<organism evidence="4 5">
    <name type="scientific">Glossina austeni</name>
    <name type="common">Savannah tsetse fly</name>
    <dbReference type="NCBI Taxonomy" id="7395"/>
    <lineage>
        <taxon>Eukaryota</taxon>
        <taxon>Metazoa</taxon>
        <taxon>Ecdysozoa</taxon>
        <taxon>Arthropoda</taxon>
        <taxon>Hexapoda</taxon>
        <taxon>Insecta</taxon>
        <taxon>Pterygota</taxon>
        <taxon>Neoptera</taxon>
        <taxon>Endopterygota</taxon>
        <taxon>Diptera</taxon>
        <taxon>Brachycera</taxon>
        <taxon>Muscomorpha</taxon>
        <taxon>Hippoboscoidea</taxon>
        <taxon>Glossinidae</taxon>
        <taxon>Glossina</taxon>
    </lineage>
</organism>
<dbReference type="EnsemblMetazoa" id="GAUT008897-RA">
    <property type="protein sequence ID" value="GAUT008897-PA"/>
    <property type="gene ID" value="GAUT008897"/>
</dbReference>